<dbReference type="OrthoDB" id="9775346at2"/>
<dbReference type="Gene3D" id="3.90.79.10">
    <property type="entry name" value="Nucleoside Triphosphate Pyrophosphohydrolase"/>
    <property type="match status" value="1"/>
</dbReference>
<dbReference type="PROSITE" id="PS00893">
    <property type="entry name" value="NUDIX_BOX"/>
    <property type="match status" value="1"/>
</dbReference>
<sequence length="137" mass="15063">MSEVAPTVEVAAGLIVRDGKILIAQRLGNVPLAGLWEFPGGKRKPGESFEACLMREVMEELGLTIAVEEQVASAEHHEAGRQIQLRFYRCTILAGEPRILECEAYRWVAPAEISAYQFPPADLPLVHQIASGQRIIA</sequence>
<keyword evidence="4" id="KW-0235">DNA replication</keyword>
<feature type="domain" description="Nudix hydrolase" evidence="12">
    <location>
        <begin position="6"/>
        <end position="131"/>
    </location>
</feature>
<dbReference type="GO" id="GO:0006281">
    <property type="term" value="P:DNA repair"/>
    <property type="evidence" value="ECO:0007669"/>
    <property type="project" value="UniProtKB-KW"/>
</dbReference>
<dbReference type="PROSITE" id="PS51462">
    <property type="entry name" value="NUDIX"/>
    <property type="match status" value="1"/>
</dbReference>
<evidence type="ECO:0000256" key="10">
    <source>
        <dbReference type="ARBA" id="ARBA00035861"/>
    </source>
</evidence>
<dbReference type="EMBL" id="NVQC01000030">
    <property type="protein sequence ID" value="PTL35070.1"/>
    <property type="molecule type" value="Genomic_DNA"/>
</dbReference>
<evidence type="ECO:0000256" key="6">
    <source>
        <dbReference type="ARBA" id="ARBA00022763"/>
    </source>
</evidence>
<evidence type="ECO:0000256" key="4">
    <source>
        <dbReference type="ARBA" id="ARBA00022705"/>
    </source>
</evidence>
<dbReference type="AlphaFoldDB" id="A0A2T4TVC4"/>
<keyword evidence="3" id="KW-0515">Mutator protein</keyword>
<keyword evidence="8" id="KW-0460">Magnesium</keyword>
<comment type="similarity">
    <text evidence="2">Belongs to the Nudix hydrolase family.</text>
</comment>
<evidence type="ECO:0000259" key="12">
    <source>
        <dbReference type="PROSITE" id="PS51462"/>
    </source>
</evidence>
<evidence type="ECO:0000256" key="2">
    <source>
        <dbReference type="ARBA" id="ARBA00005582"/>
    </source>
</evidence>
<name>A0A2T4TVC4_9BACT</name>
<dbReference type="InterPro" id="IPR000086">
    <property type="entry name" value="NUDIX_hydrolase_dom"/>
</dbReference>
<dbReference type="RefSeq" id="WP_107563642.1">
    <property type="nucleotide sequence ID" value="NZ_NVQC01000030.1"/>
</dbReference>
<accession>A0A2T4TVC4</accession>
<reference evidence="13 14" key="1">
    <citation type="submission" date="2017-09" db="EMBL/GenBank/DDBJ databases">
        <title>Bloom of a denitrifying methanotroph, Candidatus Methylomirabilis limnetica, in a deep stratified lake.</title>
        <authorList>
            <person name="Graf J.S."/>
            <person name="Marchant H.K."/>
            <person name="Tienken D."/>
            <person name="Hach P.F."/>
            <person name="Brand A."/>
            <person name="Schubert C.J."/>
            <person name="Kuypers M.M."/>
            <person name="Milucka J."/>
        </authorList>
    </citation>
    <scope>NUCLEOTIDE SEQUENCE [LARGE SCALE GENOMIC DNA]</scope>
    <source>
        <strain evidence="13 14">Zug</strain>
    </source>
</reference>
<dbReference type="Proteomes" id="UP000241436">
    <property type="component" value="Unassembled WGS sequence"/>
</dbReference>
<evidence type="ECO:0000256" key="9">
    <source>
        <dbReference type="ARBA" id="ARBA00023204"/>
    </source>
</evidence>
<dbReference type="GO" id="GO:0044715">
    <property type="term" value="F:8-oxo-dGDP phosphatase activity"/>
    <property type="evidence" value="ECO:0007669"/>
    <property type="project" value="TreeGrafter"/>
</dbReference>
<dbReference type="GO" id="GO:0046872">
    <property type="term" value="F:metal ion binding"/>
    <property type="evidence" value="ECO:0007669"/>
    <property type="project" value="UniProtKB-KW"/>
</dbReference>
<dbReference type="CDD" id="cd03425">
    <property type="entry name" value="NUDIX_MutT_NudA_like"/>
    <property type="match status" value="1"/>
</dbReference>
<gene>
    <name evidence="13" type="ORF">CLG94_11335</name>
</gene>
<evidence type="ECO:0000256" key="5">
    <source>
        <dbReference type="ARBA" id="ARBA00022723"/>
    </source>
</evidence>
<comment type="catalytic activity">
    <reaction evidence="10">
        <text>8-oxo-dGTP + H2O = 8-oxo-dGMP + diphosphate + H(+)</text>
        <dbReference type="Rhea" id="RHEA:31575"/>
        <dbReference type="ChEBI" id="CHEBI:15377"/>
        <dbReference type="ChEBI" id="CHEBI:15378"/>
        <dbReference type="ChEBI" id="CHEBI:33019"/>
        <dbReference type="ChEBI" id="CHEBI:63224"/>
        <dbReference type="ChEBI" id="CHEBI:77896"/>
        <dbReference type="EC" id="3.6.1.55"/>
    </reaction>
</comment>
<evidence type="ECO:0000256" key="1">
    <source>
        <dbReference type="ARBA" id="ARBA00001946"/>
    </source>
</evidence>
<proteinExistence type="inferred from homology"/>
<evidence type="ECO:0000256" key="11">
    <source>
        <dbReference type="ARBA" id="ARBA00038905"/>
    </source>
</evidence>
<dbReference type="PRINTS" id="PR00502">
    <property type="entry name" value="NUDIXFAMILY"/>
</dbReference>
<organism evidence="13 14">
    <name type="scientific">Candidatus Methylomirabilis limnetica</name>
    <dbReference type="NCBI Taxonomy" id="2033718"/>
    <lineage>
        <taxon>Bacteria</taxon>
        <taxon>Candidatus Methylomirabilota</taxon>
        <taxon>Candidatus Methylomirabilia</taxon>
        <taxon>Candidatus Methylomirabilales</taxon>
        <taxon>Candidatus Methylomirabilaceae</taxon>
        <taxon>Candidatus Methylomirabilis</taxon>
    </lineage>
</organism>
<dbReference type="GO" id="GO:0006260">
    <property type="term" value="P:DNA replication"/>
    <property type="evidence" value="ECO:0007669"/>
    <property type="project" value="UniProtKB-KW"/>
</dbReference>
<comment type="caution">
    <text evidence="13">The sequence shown here is derived from an EMBL/GenBank/DDBJ whole genome shotgun (WGS) entry which is preliminary data.</text>
</comment>
<keyword evidence="6" id="KW-0227">DNA damage</keyword>
<dbReference type="Pfam" id="PF14815">
    <property type="entry name" value="NUDIX_4"/>
    <property type="match status" value="1"/>
</dbReference>
<dbReference type="SUPFAM" id="SSF55811">
    <property type="entry name" value="Nudix"/>
    <property type="match status" value="1"/>
</dbReference>
<dbReference type="InterPro" id="IPR020476">
    <property type="entry name" value="Nudix_hydrolase"/>
</dbReference>
<evidence type="ECO:0000313" key="13">
    <source>
        <dbReference type="EMBL" id="PTL35070.1"/>
    </source>
</evidence>
<comment type="cofactor">
    <cofactor evidence="1">
        <name>Mg(2+)</name>
        <dbReference type="ChEBI" id="CHEBI:18420"/>
    </cofactor>
</comment>
<protein>
    <recommendedName>
        <fullName evidence="11">8-oxo-dGTP diphosphatase</fullName>
        <ecNumber evidence="11">3.6.1.55</ecNumber>
    </recommendedName>
</protein>
<dbReference type="InterPro" id="IPR047127">
    <property type="entry name" value="MutT-like"/>
</dbReference>
<dbReference type="InterPro" id="IPR029119">
    <property type="entry name" value="MutY_C"/>
</dbReference>
<evidence type="ECO:0000256" key="7">
    <source>
        <dbReference type="ARBA" id="ARBA00022801"/>
    </source>
</evidence>
<evidence type="ECO:0000256" key="3">
    <source>
        <dbReference type="ARBA" id="ARBA00022457"/>
    </source>
</evidence>
<reference evidence="14" key="2">
    <citation type="journal article" date="2018" name="Environ. Microbiol.">
        <title>Bloom of a denitrifying methanotroph, 'Candidatus Methylomirabilis limnetica', in a deep stratified lake.</title>
        <authorList>
            <person name="Graf J.S."/>
            <person name="Mayr M.J."/>
            <person name="Marchant H.K."/>
            <person name="Tienken D."/>
            <person name="Hach P.F."/>
            <person name="Brand A."/>
            <person name="Schubert C.J."/>
            <person name="Kuypers M.M."/>
            <person name="Milucka J."/>
        </authorList>
    </citation>
    <scope>NUCLEOTIDE SEQUENCE [LARGE SCALE GENOMIC DNA]</scope>
    <source>
        <strain evidence="14">Zug</strain>
    </source>
</reference>
<evidence type="ECO:0000313" key="14">
    <source>
        <dbReference type="Proteomes" id="UP000241436"/>
    </source>
</evidence>
<dbReference type="PANTHER" id="PTHR47707">
    <property type="entry name" value="8-OXO-DGTP DIPHOSPHATASE"/>
    <property type="match status" value="1"/>
</dbReference>
<dbReference type="InterPro" id="IPR015797">
    <property type="entry name" value="NUDIX_hydrolase-like_dom_sf"/>
</dbReference>
<keyword evidence="7" id="KW-0378">Hydrolase</keyword>
<dbReference type="GO" id="GO:0044716">
    <property type="term" value="F:8-oxo-GDP phosphatase activity"/>
    <property type="evidence" value="ECO:0007669"/>
    <property type="project" value="TreeGrafter"/>
</dbReference>
<dbReference type="GO" id="GO:0008413">
    <property type="term" value="F:8-oxo-7,8-dihydroguanosine triphosphate pyrophosphatase activity"/>
    <property type="evidence" value="ECO:0007669"/>
    <property type="project" value="TreeGrafter"/>
</dbReference>
<evidence type="ECO:0000256" key="8">
    <source>
        <dbReference type="ARBA" id="ARBA00022842"/>
    </source>
</evidence>
<dbReference type="EC" id="3.6.1.55" evidence="11"/>
<keyword evidence="14" id="KW-1185">Reference proteome</keyword>
<keyword evidence="5" id="KW-0479">Metal-binding</keyword>
<keyword evidence="9" id="KW-0234">DNA repair</keyword>
<dbReference type="InterPro" id="IPR020084">
    <property type="entry name" value="NUDIX_hydrolase_CS"/>
</dbReference>
<dbReference type="PANTHER" id="PTHR47707:SF1">
    <property type="entry name" value="NUDIX HYDROLASE FAMILY PROTEIN"/>
    <property type="match status" value="1"/>
</dbReference>
<dbReference type="GO" id="GO:0035539">
    <property type="term" value="F:8-oxo-7,8-dihydrodeoxyguanosine triphosphate pyrophosphatase activity"/>
    <property type="evidence" value="ECO:0007669"/>
    <property type="project" value="UniProtKB-EC"/>
</dbReference>